<feature type="chain" id="PRO_5047251688" evidence="1">
    <location>
        <begin position="25"/>
        <end position="127"/>
    </location>
</feature>
<proteinExistence type="predicted"/>
<evidence type="ECO:0000313" key="3">
    <source>
        <dbReference type="Proteomes" id="UP000698752"/>
    </source>
</evidence>
<protein>
    <submittedName>
        <fullName evidence="2">Uncharacterized protein</fullName>
    </submittedName>
</protein>
<dbReference type="Proteomes" id="UP000698752">
    <property type="component" value="Unassembled WGS sequence"/>
</dbReference>
<sequence>MKAVSFRFLLFAALPLAAAPPAVAQGVSGDDARCWIAVRVTGPETMRVTEREAEERLRLRCRAGDALVLLTDLERPIGGMIARYCDMGRPFLVEHTEARRLRPRDEEDTVDVAMAICTYRGAPRGDR</sequence>
<evidence type="ECO:0000313" key="2">
    <source>
        <dbReference type="EMBL" id="MBR0653215.1"/>
    </source>
</evidence>
<keyword evidence="3" id="KW-1185">Reference proteome</keyword>
<organism evidence="2 3">
    <name type="scientific">Neoroseomonas terrae</name>
    <dbReference type="NCBI Taxonomy" id="424799"/>
    <lineage>
        <taxon>Bacteria</taxon>
        <taxon>Pseudomonadati</taxon>
        <taxon>Pseudomonadota</taxon>
        <taxon>Alphaproteobacteria</taxon>
        <taxon>Acetobacterales</taxon>
        <taxon>Acetobacteraceae</taxon>
        <taxon>Neoroseomonas</taxon>
    </lineage>
</organism>
<evidence type="ECO:0000256" key="1">
    <source>
        <dbReference type="SAM" id="SignalP"/>
    </source>
</evidence>
<keyword evidence="1" id="KW-0732">Signal</keyword>
<feature type="signal peptide" evidence="1">
    <location>
        <begin position="1"/>
        <end position="24"/>
    </location>
</feature>
<reference evidence="3" key="1">
    <citation type="journal article" date="2021" name="Syst. Appl. Microbiol.">
        <title>Roseomonas hellenica sp. nov., isolated from roots of wild-growing Alkanna tinctoria.</title>
        <authorList>
            <person name="Rat A."/>
            <person name="Naranjo H.D."/>
            <person name="Lebbe L."/>
            <person name="Cnockaert M."/>
            <person name="Krigas N."/>
            <person name="Grigoriadou K."/>
            <person name="Maloupa E."/>
            <person name="Willems A."/>
        </authorList>
    </citation>
    <scope>NUCLEOTIDE SEQUENCE [LARGE SCALE GENOMIC DNA]</scope>
    <source>
        <strain evidence="3">LMG 31159</strain>
    </source>
</reference>
<dbReference type="EMBL" id="JAAEDI010000043">
    <property type="protein sequence ID" value="MBR0653215.1"/>
    <property type="molecule type" value="Genomic_DNA"/>
</dbReference>
<comment type="caution">
    <text evidence="2">The sequence shown here is derived from an EMBL/GenBank/DDBJ whole genome shotgun (WGS) entry which is preliminary data.</text>
</comment>
<accession>A0ABS5EQA7</accession>
<name>A0ABS5EQA7_9PROT</name>
<gene>
    <name evidence="2" type="ORF">GXW78_26405</name>
</gene>